<keyword evidence="4" id="KW-0732">Signal</keyword>
<dbReference type="Proteomes" id="UP000824151">
    <property type="component" value="Unassembled WGS sequence"/>
</dbReference>
<dbReference type="AlphaFoldDB" id="A0A9D1UTF9"/>
<dbReference type="PROSITE" id="PS51318">
    <property type="entry name" value="TAT"/>
    <property type="match status" value="1"/>
</dbReference>
<evidence type="ECO:0000256" key="4">
    <source>
        <dbReference type="ARBA" id="ARBA00022729"/>
    </source>
</evidence>
<dbReference type="GO" id="GO:0030313">
    <property type="term" value="C:cell envelope"/>
    <property type="evidence" value="ECO:0007669"/>
    <property type="project" value="UniProtKB-SubCell"/>
</dbReference>
<dbReference type="GO" id="GO:0015833">
    <property type="term" value="P:peptide transport"/>
    <property type="evidence" value="ECO:0007669"/>
    <property type="project" value="TreeGrafter"/>
</dbReference>
<dbReference type="InterPro" id="IPR039424">
    <property type="entry name" value="SBP_5"/>
</dbReference>
<evidence type="ECO:0000313" key="6">
    <source>
        <dbReference type="EMBL" id="HIX00081.1"/>
    </source>
</evidence>
<dbReference type="PANTHER" id="PTHR30290">
    <property type="entry name" value="PERIPLASMIC BINDING COMPONENT OF ABC TRANSPORTER"/>
    <property type="match status" value="1"/>
</dbReference>
<dbReference type="PROSITE" id="PS51257">
    <property type="entry name" value="PROKAR_LIPOPROTEIN"/>
    <property type="match status" value="1"/>
</dbReference>
<proteinExistence type="inferred from homology"/>
<comment type="subcellular location">
    <subcellularLocation>
        <location evidence="1">Cell envelope</location>
    </subcellularLocation>
</comment>
<dbReference type="GO" id="GO:0042597">
    <property type="term" value="C:periplasmic space"/>
    <property type="evidence" value="ECO:0007669"/>
    <property type="project" value="UniProtKB-ARBA"/>
</dbReference>
<dbReference type="InterPro" id="IPR006311">
    <property type="entry name" value="TAT_signal"/>
</dbReference>
<dbReference type="PANTHER" id="PTHR30290:SF10">
    <property type="entry name" value="PERIPLASMIC OLIGOPEPTIDE-BINDING PROTEIN-RELATED"/>
    <property type="match status" value="1"/>
</dbReference>
<reference evidence="6" key="2">
    <citation type="submission" date="2021-04" db="EMBL/GenBank/DDBJ databases">
        <authorList>
            <person name="Gilroy R."/>
        </authorList>
    </citation>
    <scope>NUCLEOTIDE SEQUENCE</scope>
    <source>
        <strain evidence="6">ChiHejej3B27-3195</strain>
    </source>
</reference>
<accession>A0A9D1UTF9</accession>
<evidence type="ECO:0000256" key="2">
    <source>
        <dbReference type="ARBA" id="ARBA00005695"/>
    </source>
</evidence>
<dbReference type="GO" id="GO:1904680">
    <property type="term" value="F:peptide transmembrane transporter activity"/>
    <property type="evidence" value="ECO:0007669"/>
    <property type="project" value="TreeGrafter"/>
</dbReference>
<dbReference type="Gene3D" id="3.40.190.10">
    <property type="entry name" value="Periplasmic binding protein-like II"/>
    <property type="match status" value="1"/>
</dbReference>
<name>A0A9D1UTF9_9MICC</name>
<protein>
    <submittedName>
        <fullName evidence="6">Peptide ABC transporter substrate-binding protein</fullName>
    </submittedName>
</protein>
<gene>
    <name evidence="6" type="ORF">H9871_08035</name>
</gene>
<dbReference type="Gene3D" id="3.10.105.10">
    <property type="entry name" value="Dipeptide-binding Protein, Domain 3"/>
    <property type="match status" value="1"/>
</dbReference>
<dbReference type="InterPro" id="IPR000914">
    <property type="entry name" value="SBP_5_dom"/>
</dbReference>
<dbReference type="PIRSF" id="PIRSF002741">
    <property type="entry name" value="MppA"/>
    <property type="match status" value="1"/>
</dbReference>
<dbReference type="InterPro" id="IPR030678">
    <property type="entry name" value="Peptide/Ni-bd"/>
</dbReference>
<dbReference type="EMBL" id="DXGD01000298">
    <property type="protein sequence ID" value="HIX00081.1"/>
    <property type="molecule type" value="Genomic_DNA"/>
</dbReference>
<feature type="domain" description="Solute-binding protein family 5" evidence="5">
    <location>
        <begin position="96"/>
        <end position="434"/>
    </location>
</feature>
<evidence type="ECO:0000256" key="3">
    <source>
        <dbReference type="ARBA" id="ARBA00022448"/>
    </source>
</evidence>
<reference evidence="6" key="1">
    <citation type="journal article" date="2021" name="PeerJ">
        <title>Extensive microbial diversity within the chicken gut microbiome revealed by metagenomics and culture.</title>
        <authorList>
            <person name="Gilroy R."/>
            <person name="Ravi A."/>
            <person name="Getino M."/>
            <person name="Pursley I."/>
            <person name="Horton D.L."/>
            <person name="Alikhan N.F."/>
            <person name="Baker D."/>
            <person name="Gharbi K."/>
            <person name="Hall N."/>
            <person name="Watson M."/>
            <person name="Adriaenssens E.M."/>
            <person name="Foster-Nyarko E."/>
            <person name="Jarju S."/>
            <person name="Secka A."/>
            <person name="Antonio M."/>
            <person name="Oren A."/>
            <person name="Chaudhuri R.R."/>
            <person name="La Ragione R."/>
            <person name="Hildebrand F."/>
            <person name="Pallen M.J."/>
        </authorList>
    </citation>
    <scope>NUCLEOTIDE SEQUENCE</scope>
    <source>
        <strain evidence="6">ChiHejej3B27-3195</strain>
    </source>
</reference>
<evidence type="ECO:0000256" key="1">
    <source>
        <dbReference type="ARBA" id="ARBA00004196"/>
    </source>
</evidence>
<dbReference type="SUPFAM" id="SSF53850">
    <property type="entry name" value="Periplasmic binding protein-like II"/>
    <property type="match status" value="1"/>
</dbReference>
<dbReference type="GO" id="GO:0043190">
    <property type="term" value="C:ATP-binding cassette (ABC) transporter complex"/>
    <property type="evidence" value="ECO:0007669"/>
    <property type="project" value="InterPro"/>
</dbReference>
<sequence>MCDPRNAMGEYFMSRRTFARLAAAGFGTAALAGCAPGSQTQQAVQPAGGDISGDHKLTWGWRLPTTWDSAMGIGYDVHVNSLVYSGLTRLDPEGSLAPDLAESWAYHDAGDKVTFQLREGLEFSDGTVLDATAVKAGLERNRDLPGGTSGQSLAIIEEITADSATEVTLHLKEVSHQLPLLLAGLIGHLASPGAIDSGADLAVEPVGAGPFVVESYVPGSHATLRRNPTHWNADEILLDELRVVERPAEAVAYAGLSSRQYDLAHIDDTQIRPLEDAGFRVDGGRSFNVYTIQINNRHPPFDDPLVVEAFNRAIDREGLVEGPLAGFGWATWQPFAPGIPGHDPELDQQWNHDPDRARQLLEEAGHSAGIAVTMHVIGEPNNEPAQRIAEAVQDQVAAAGFDLTLEIAPPGAGQKAAHSYTLHMYSFSGRESPVQALEVLYSEEGWMNISQQATDDFTDALERAQRTPLDSSDYAQNLEEATGAATSGASTHAWLINWNRSHAMNDRVTGFTHCLHTQRFEGVGVRA</sequence>
<organism evidence="6 7">
    <name type="scientific">Candidatus Nesterenkonia stercoripullorum</name>
    <dbReference type="NCBI Taxonomy" id="2838701"/>
    <lineage>
        <taxon>Bacteria</taxon>
        <taxon>Bacillati</taxon>
        <taxon>Actinomycetota</taxon>
        <taxon>Actinomycetes</taxon>
        <taxon>Micrococcales</taxon>
        <taxon>Micrococcaceae</taxon>
        <taxon>Nesterenkonia</taxon>
    </lineage>
</organism>
<keyword evidence="3" id="KW-0813">Transport</keyword>
<evidence type="ECO:0000259" key="5">
    <source>
        <dbReference type="Pfam" id="PF00496"/>
    </source>
</evidence>
<comment type="caution">
    <text evidence="6">The sequence shown here is derived from an EMBL/GenBank/DDBJ whole genome shotgun (WGS) entry which is preliminary data.</text>
</comment>
<dbReference type="Pfam" id="PF00496">
    <property type="entry name" value="SBP_bac_5"/>
    <property type="match status" value="1"/>
</dbReference>
<evidence type="ECO:0000313" key="7">
    <source>
        <dbReference type="Proteomes" id="UP000824151"/>
    </source>
</evidence>
<comment type="similarity">
    <text evidence="2">Belongs to the bacterial solute-binding protein 5 family.</text>
</comment>